<evidence type="ECO:0000256" key="1">
    <source>
        <dbReference type="ARBA" id="ARBA00022946"/>
    </source>
</evidence>
<sequence length="353" mass="38276">MMPPLTNLEISSLQTPNPAQQLAALLDGAGLSPIDNVGWIRVTGEDRVRWLNGMVTNSIQNLKPSKGCYNFLLSVQGRIQGDGYIFAEPDALLLETASEQVPSLMSLLDRFIIMDDVELSDSSADQSGFSISGPKAAALLEGIGISAASLGELELRTTVWNSAKVTIIHAYSPLVPRFELWAASETAVVLSQALLSAGAVTCDQQSQEWLRLLEGTPRYGTDIRDRELPQETGQTRALHFSKGCYLGQEIVERIRSRGNVHRAFTAFRLEGVVPASNTLLEVEDKQVGELTSVAAIPLPTGTIQLGLGYVRREALERNLPLQYPGGTAIPISRPFNTVEASKSPSASESFERV</sequence>
<dbReference type="SUPFAM" id="SSF103025">
    <property type="entry name" value="Folate-binding domain"/>
    <property type="match status" value="1"/>
</dbReference>
<reference evidence="4" key="2">
    <citation type="submission" date="2020-09" db="EMBL/GenBank/DDBJ databases">
        <authorList>
            <person name="Sun Q."/>
            <person name="Zhou Y."/>
        </authorList>
    </citation>
    <scope>NUCLEOTIDE SEQUENCE</scope>
    <source>
        <strain evidence="4">CGMCC 1.12997</strain>
    </source>
</reference>
<accession>A0A917HFM9</accession>
<keyword evidence="5" id="KW-1185">Reference proteome</keyword>
<keyword evidence="1" id="KW-0809">Transit peptide</keyword>
<dbReference type="InterPro" id="IPR027266">
    <property type="entry name" value="TrmE/GcvT-like"/>
</dbReference>
<gene>
    <name evidence="4" type="ORF">GCM10011585_20940</name>
</gene>
<dbReference type="AlphaFoldDB" id="A0A917HFM9"/>
<dbReference type="EMBL" id="BMGT01000002">
    <property type="protein sequence ID" value="GGG77639.1"/>
    <property type="molecule type" value="Genomic_DNA"/>
</dbReference>
<dbReference type="NCBIfam" id="TIGR03317">
    <property type="entry name" value="ygfZ_signature"/>
    <property type="match status" value="1"/>
</dbReference>
<dbReference type="Pfam" id="PF01571">
    <property type="entry name" value="GCV_T"/>
    <property type="match status" value="1"/>
</dbReference>
<feature type="binding site" evidence="2">
    <location>
        <position position="179"/>
    </location>
    <ligand>
        <name>substrate</name>
    </ligand>
</feature>
<evidence type="ECO:0000313" key="5">
    <source>
        <dbReference type="Proteomes" id="UP000647241"/>
    </source>
</evidence>
<evidence type="ECO:0000256" key="2">
    <source>
        <dbReference type="PIRSR" id="PIRSR006487-1"/>
    </source>
</evidence>
<dbReference type="PANTHER" id="PTHR22602">
    <property type="entry name" value="TRANSFERASE CAF17, MITOCHONDRIAL-RELATED"/>
    <property type="match status" value="1"/>
</dbReference>
<dbReference type="InterPro" id="IPR006222">
    <property type="entry name" value="GCVT_N"/>
</dbReference>
<comment type="caution">
    <text evidence="4">The sequence shown here is derived from an EMBL/GenBank/DDBJ whole genome shotgun (WGS) entry which is preliminary data.</text>
</comment>
<reference evidence="4" key="1">
    <citation type="journal article" date="2014" name="Int. J. Syst. Evol. Microbiol.">
        <title>Complete genome sequence of Corynebacterium casei LMG S-19264T (=DSM 44701T), isolated from a smear-ripened cheese.</title>
        <authorList>
            <consortium name="US DOE Joint Genome Institute (JGI-PGF)"/>
            <person name="Walter F."/>
            <person name="Albersmeier A."/>
            <person name="Kalinowski J."/>
            <person name="Ruckert C."/>
        </authorList>
    </citation>
    <scope>NUCLEOTIDE SEQUENCE</scope>
    <source>
        <strain evidence="4">CGMCC 1.12997</strain>
    </source>
</reference>
<dbReference type="PIRSF" id="PIRSF006487">
    <property type="entry name" value="GcvT"/>
    <property type="match status" value="1"/>
</dbReference>
<feature type="domain" description="GCVT N-terminal" evidence="3">
    <location>
        <begin position="21"/>
        <end position="242"/>
    </location>
</feature>
<dbReference type="GO" id="GO:0016226">
    <property type="term" value="P:iron-sulfur cluster assembly"/>
    <property type="evidence" value="ECO:0007669"/>
    <property type="project" value="TreeGrafter"/>
</dbReference>
<name>A0A917HFM9_9BACT</name>
<evidence type="ECO:0000313" key="4">
    <source>
        <dbReference type="EMBL" id="GGG77639.1"/>
    </source>
</evidence>
<protein>
    <submittedName>
        <fullName evidence="4">Glycine cleavage system protein T</fullName>
    </submittedName>
</protein>
<dbReference type="InterPro" id="IPR045179">
    <property type="entry name" value="YgfZ/GcvT"/>
</dbReference>
<dbReference type="PANTHER" id="PTHR22602:SF0">
    <property type="entry name" value="TRANSFERASE CAF17, MITOCHONDRIAL-RELATED"/>
    <property type="match status" value="1"/>
</dbReference>
<dbReference type="Gene3D" id="3.30.1360.120">
    <property type="entry name" value="Probable tRNA modification gtpase trme, domain 1"/>
    <property type="match status" value="1"/>
</dbReference>
<organism evidence="4 5">
    <name type="scientific">Edaphobacter dinghuensis</name>
    <dbReference type="NCBI Taxonomy" id="1560005"/>
    <lineage>
        <taxon>Bacteria</taxon>
        <taxon>Pseudomonadati</taxon>
        <taxon>Acidobacteriota</taxon>
        <taxon>Terriglobia</taxon>
        <taxon>Terriglobales</taxon>
        <taxon>Acidobacteriaceae</taxon>
        <taxon>Edaphobacter</taxon>
    </lineage>
</organism>
<proteinExistence type="predicted"/>
<evidence type="ECO:0000259" key="3">
    <source>
        <dbReference type="Pfam" id="PF01571"/>
    </source>
</evidence>
<dbReference type="InterPro" id="IPR017703">
    <property type="entry name" value="YgfZ/GCV_T_CS"/>
</dbReference>
<dbReference type="Proteomes" id="UP000647241">
    <property type="component" value="Unassembled WGS sequence"/>
</dbReference>